<feature type="domain" description="PAC" evidence="4">
    <location>
        <begin position="93"/>
        <end position="144"/>
    </location>
</feature>
<evidence type="ECO:0000256" key="1">
    <source>
        <dbReference type="ARBA" id="ARBA00012528"/>
    </source>
</evidence>
<sequence length="336" mass="38606">MVEHEYTFSSSLSGELLLFRTLWNNSSDNMFIVAIDSDGDFVTEACNAVLEKTFHLEKHQMNGIKLKDIFDEVTFKMIADNYTQCIALNKPITYNESAIIDHTGERFWNTTILPVTDERSGNVRIFGISREFTQLKNAEKELQKVNETLDKQVKKRTKELEKANKQLKRLSTIDDLTELPNRRYFEEYFQMNWEVAKQQRSAISLVMCDIDYFKKINDTHGHLVGDLVLKEIAKAIQLSSPKKIDFVARYGGEEFIIVLCDTDQTVVYQLCTIIQDNLKNIHHNCVHGVVLAPITMSFGISRTIPKHEDDPEQLIRDADNALYKAKNSGRNCIITA</sequence>
<dbReference type="Proteomes" id="UP000019322">
    <property type="component" value="Chromosome"/>
</dbReference>
<dbReference type="NCBIfam" id="TIGR00229">
    <property type="entry name" value="sensory_box"/>
    <property type="match status" value="1"/>
</dbReference>
<dbReference type="PROSITE" id="PS50887">
    <property type="entry name" value="GGDEF"/>
    <property type="match status" value="1"/>
</dbReference>
<dbReference type="KEGG" id="smul:SMUL_0009"/>
<proteinExistence type="predicted"/>
<dbReference type="NCBIfam" id="TIGR00254">
    <property type="entry name" value="GGDEF"/>
    <property type="match status" value="1"/>
</dbReference>
<dbReference type="SMART" id="SM00267">
    <property type="entry name" value="GGDEF"/>
    <property type="match status" value="1"/>
</dbReference>
<evidence type="ECO:0000259" key="4">
    <source>
        <dbReference type="PROSITE" id="PS50113"/>
    </source>
</evidence>
<feature type="coiled-coil region" evidence="3">
    <location>
        <begin position="128"/>
        <end position="173"/>
    </location>
</feature>
<dbReference type="PROSITE" id="PS50113">
    <property type="entry name" value="PAC"/>
    <property type="match status" value="1"/>
</dbReference>
<dbReference type="InterPro" id="IPR029787">
    <property type="entry name" value="Nucleotide_cyclase"/>
</dbReference>
<dbReference type="AlphaFoldDB" id="A0AA86AK12"/>
<evidence type="ECO:0000259" key="5">
    <source>
        <dbReference type="PROSITE" id="PS50887"/>
    </source>
</evidence>
<dbReference type="InterPro" id="IPR050469">
    <property type="entry name" value="Diguanylate_Cyclase"/>
</dbReference>
<dbReference type="Gene3D" id="3.30.450.20">
    <property type="entry name" value="PAS domain"/>
    <property type="match status" value="1"/>
</dbReference>
<dbReference type="RefSeq" id="WP_025343222.1">
    <property type="nucleotide sequence ID" value="NZ_CP007201.1"/>
</dbReference>
<dbReference type="EC" id="2.7.7.65" evidence="1"/>
<dbReference type="InterPro" id="IPR013656">
    <property type="entry name" value="PAS_4"/>
</dbReference>
<dbReference type="SUPFAM" id="SSF55785">
    <property type="entry name" value="PYP-like sensor domain (PAS domain)"/>
    <property type="match status" value="1"/>
</dbReference>
<evidence type="ECO:0000256" key="3">
    <source>
        <dbReference type="SAM" id="Coils"/>
    </source>
</evidence>
<dbReference type="Gene3D" id="3.30.70.270">
    <property type="match status" value="1"/>
</dbReference>
<dbReference type="PANTHER" id="PTHR45138">
    <property type="entry name" value="REGULATORY COMPONENTS OF SENSORY TRANSDUCTION SYSTEM"/>
    <property type="match status" value="1"/>
</dbReference>
<dbReference type="Pfam" id="PF08448">
    <property type="entry name" value="PAS_4"/>
    <property type="match status" value="1"/>
</dbReference>
<name>A0AA86AK12_SULMK</name>
<dbReference type="SUPFAM" id="SSF55073">
    <property type="entry name" value="Nucleotide cyclase"/>
    <property type="match status" value="1"/>
</dbReference>
<dbReference type="Pfam" id="PF00990">
    <property type="entry name" value="GGDEF"/>
    <property type="match status" value="1"/>
</dbReference>
<keyword evidence="3" id="KW-0175">Coiled coil</keyword>
<feature type="domain" description="GGDEF" evidence="5">
    <location>
        <begin position="201"/>
        <end position="336"/>
    </location>
</feature>
<evidence type="ECO:0000256" key="2">
    <source>
        <dbReference type="ARBA" id="ARBA00034247"/>
    </source>
</evidence>
<accession>A0AA86AK12</accession>
<dbReference type="CDD" id="cd01949">
    <property type="entry name" value="GGDEF"/>
    <property type="match status" value="1"/>
</dbReference>
<dbReference type="EMBL" id="CP007201">
    <property type="protein sequence ID" value="AHJ11297.1"/>
    <property type="molecule type" value="Genomic_DNA"/>
</dbReference>
<gene>
    <name evidence="6" type="ORF">SMUL_0009</name>
</gene>
<dbReference type="InterPro" id="IPR000700">
    <property type="entry name" value="PAS-assoc_C"/>
</dbReference>
<dbReference type="InterPro" id="IPR035965">
    <property type="entry name" value="PAS-like_dom_sf"/>
</dbReference>
<protein>
    <recommendedName>
        <fullName evidence="1">diguanylate cyclase</fullName>
        <ecNumber evidence="1">2.7.7.65</ecNumber>
    </recommendedName>
</protein>
<dbReference type="PANTHER" id="PTHR45138:SF9">
    <property type="entry name" value="DIGUANYLATE CYCLASE DGCM-RELATED"/>
    <property type="match status" value="1"/>
</dbReference>
<evidence type="ECO:0000313" key="6">
    <source>
        <dbReference type="EMBL" id="AHJ11297.1"/>
    </source>
</evidence>
<dbReference type="InterPro" id="IPR000160">
    <property type="entry name" value="GGDEF_dom"/>
</dbReference>
<reference evidence="6 7" key="1">
    <citation type="journal article" date="2014" name="Environ. Microbiol.">
        <title>Insights into organohalide respiration and the versatile catabolism of Sulfurospirillum multivorans gained from comparative genomics and physiological studies.</title>
        <authorList>
            <person name="Goris T."/>
            <person name="Schubert T."/>
            <person name="Gadkari J."/>
            <person name="Wubet T."/>
            <person name="Tarkka M."/>
            <person name="Buscot F."/>
            <person name="Adrian L."/>
            <person name="Diekert G."/>
        </authorList>
    </citation>
    <scope>NUCLEOTIDE SEQUENCE [LARGE SCALE GENOMIC DNA]</scope>
    <source>
        <strain evidence="7">DM 12446 / JCM 15788 / NBRC 109480</strain>
    </source>
</reference>
<comment type="catalytic activity">
    <reaction evidence="2">
        <text>2 GTP = 3',3'-c-di-GMP + 2 diphosphate</text>
        <dbReference type="Rhea" id="RHEA:24898"/>
        <dbReference type="ChEBI" id="CHEBI:33019"/>
        <dbReference type="ChEBI" id="CHEBI:37565"/>
        <dbReference type="ChEBI" id="CHEBI:58805"/>
        <dbReference type="EC" id="2.7.7.65"/>
    </reaction>
</comment>
<organism evidence="6 7">
    <name type="scientific">Sulfurospirillum multivorans (strain DM 12446 / JCM 15788 / NBRC 109480)</name>
    <dbReference type="NCBI Taxonomy" id="1150621"/>
    <lineage>
        <taxon>Bacteria</taxon>
        <taxon>Pseudomonadati</taxon>
        <taxon>Campylobacterota</taxon>
        <taxon>Epsilonproteobacteria</taxon>
        <taxon>Campylobacterales</taxon>
        <taxon>Sulfurospirillaceae</taxon>
        <taxon>Sulfurospirillum</taxon>
    </lineage>
</organism>
<dbReference type="GO" id="GO:0052621">
    <property type="term" value="F:diguanylate cyclase activity"/>
    <property type="evidence" value="ECO:0007669"/>
    <property type="project" value="UniProtKB-EC"/>
</dbReference>
<dbReference type="FunFam" id="3.30.70.270:FF:000001">
    <property type="entry name" value="Diguanylate cyclase domain protein"/>
    <property type="match status" value="1"/>
</dbReference>
<evidence type="ECO:0000313" key="7">
    <source>
        <dbReference type="Proteomes" id="UP000019322"/>
    </source>
</evidence>
<dbReference type="InterPro" id="IPR000014">
    <property type="entry name" value="PAS"/>
</dbReference>
<dbReference type="InterPro" id="IPR043128">
    <property type="entry name" value="Rev_trsase/Diguanyl_cyclase"/>
</dbReference>